<dbReference type="InterPro" id="IPR012135">
    <property type="entry name" value="Dihydroorotate_DH_1_2"/>
</dbReference>
<dbReference type="AlphaFoldDB" id="A0A5C5ZKU7"/>
<dbReference type="Gene3D" id="3.20.20.70">
    <property type="entry name" value="Aldolase class I"/>
    <property type="match status" value="1"/>
</dbReference>
<dbReference type="InterPro" id="IPR005720">
    <property type="entry name" value="Dihydroorotate_DH_cat"/>
</dbReference>
<organism evidence="8 9">
    <name type="scientific">Stieleria varia</name>
    <dbReference type="NCBI Taxonomy" id="2528005"/>
    <lineage>
        <taxon>Bacteria</taxon>
        <taxon>Pseudomonadati</taxon>
        <taxon>Planctomycetota</taxon>
        <taxon>Planctomycetia</taxon>
        <taxon>Pirellulales</taxon>
        <taxon>Pirellulaceae</taxon>
        <taxon>Stieleria</taxon>
    </lineage>
</organism>
<comment type="cofactor">
    <cofactor evidence="1">
        <name>FMN</name>
        <dbReference type="ChEBI" id="CHEBI:58210"/>
    </cofactor>
</comment>
<keyword evidence="9" id="KW-1185">Reference proteome</keyword>
<comment type="caution">
    <text evidence="8">The sequence shown here is derived from an EMBL/GenBank/DDBJ whole genome shotgun (WGS) entry which is preliminary data.</text>
</comment>
<dbReference type="GO" id="GO:0044205">
    <property type="term" value="P:'de novo' UMP biosynthetic process"/>
    <property type="evidence" value="ECO:0007669"/>
    <property type="project" value="UniProtKB-UniPathway"/>
</dbReference>
<evidence type="ECO:0000256" key="1">
    <source>
        <dbReference type="ARBA" id="ARBA00001917"/>
    </source>
</evidence>
<keyword evidence="6" id="KW-0560">Oxidoreductase</keyword>
<evidence type="ECO:0000259" key="7">
    <source>
        <dbReference type="Pfam" id="PF01180"/>
    </source>
</evidence>
<keyword evidence="5" id="KW-0665">Pyrimidine biosynthesis</keyword>
<gene>
    <name evidence="8" type="ORF">Pla52n_70070</name>
</gene>
<evidence type="ECO:0000313" key="8">
    <source>
        <dbReference type="EMBL" id="TWT87788.1"/>
    </source>
</evidence>
<evidence type="ECO:0000256" key="3">
    <source>
        <dbReference type="ARBA" id="ARBA00022630"/>
    </source>
</evidence>
<dbReference type="Proteomes" id="UP000320176">
    <property type="component" value="Unassembled WGS sequence"/>
</dbReference>
<dbReference type="RefSeq" id="WP_146523832.1">
    <property type="nucleotide sequence ID" value="NZ_CP151726.1"/>
</dbReference>
<name>A0A5C5ZKU7_9BACT</name>
<dbReference type="SUPFAM" id="SSF51395">
    <property type="entry name" value="FMN-linked oxidoreductases"/>
    <property type="match status" value="1"/>
</dbReference>
<comment type="pathway">
    <text evidence="2">Pyrimidine metabolism; UMP biosynthesis via de novo pathway.</text>
</comment>
<dbReference type="GO" id="GO:0004152">
    <property type="term" value="F:dihydroorotate dehydrogenase activity"/>
    <property type="evidence" value="ECO:0007669"/>
    <property type="project" value="InterPro"/>
</dbReference>
<dbReference type="EMBL" id="SJPN01000033">
    <property type="protein sequence ID" value="TWT87788.1"/>
    <property type="molecule type" value="Genomic_DNA"/>
</dbReference>
<sequence>MSADLTTHYGGLTLRSPVVVGACPLMANEPLRSECIAAGAGAIVLPSLFEEQVSRFNDHRNLDNPPPISPISEVDEQSFGHDAWTYLSFVNRCSVVSAVPVIASINGSHAETWVGFASELEEAGAAAIELNVYHSPQEDFADPRLMEDKVVDAVTAIRKAVLIPVFVKLCRQYTSVPYLVKRLVGQANGVVMFGRQPDVDICLDEVRLKSKWELTPSGVISHSLGMIMQTHKFCPELSIAASGGVGASVDVVRALLAGADVAMVTSAIYREGPAVIHAFLNGLKSFMETQKLGSMSELYSHRPLDFATDDDRARYAEALSSRHPPSDDLAKAQLR</sequence>
<dbReference type="InterPro" id="IPR013785">
    <property type="entry name" value="Aldolase_TIM"/>
</dbReference>
<accession>A0A5C5ZKU7</accession>
<reference evidence="8 9" key="1">
    <citation type="submission" date="2019-02" db="EMBL/GenBank/DDBJ databases">
        <title>Deep-cultivation of Planctomycetes and their phenomic and genomic characterization uncovers novel biology.</title>
        <authorList>
            <person name="Wiegand S."/>
            <person name="Jogler M."/>
            <person name="Boedeker C."/>
            <person name="Pinto D."/>
            <person name="Vollmers J."/>
            <person name="Rivas-Marin E."/>
            <person name="Kohn T."/>
            <person name="Peeters S.H."/>
            <person name="Heuer A."/>
            <person name="Rast P."/>
            <person name="Oberbeckmann S."/>
            <person name="Bunk B."/>
            <person name="Jeske O."/>
            <person name="Meyerdierks A."/>
            <person name="Storesund J.E."/>
            <person name="Kallscheuer N."/>
            <person name="Luecker S."/>
            <person name="Lage O.M."/>
            <person name="Pohl T."/>
            <person name="Merkel B.J."/>
            <person name="Hornburger P."/>
            <person name="Mueller R.-W."/>
            <person name="Bruemmer F."/>
            <person name="Labrenz M."/>
            <person name="Spormann A.M."/>
            <person name="Op Den Camp H."/>
            <person name="Overmann J."/>
            <person name="Amann R."/>
            <person name="Jetten M.S.M."/>
            <person name="Mascher T."/>
            <person name="Medema M.H."/>
            <person name="Devos D.P."/>
            <person name="Kaster A.-K."/>
            <person name="Ovreas L."/>
            <person name="Rohde M."/>
            <person name="Galperin M.Y."/>
            <person name="Jogler C."/>
        </authorList>
    </citation>
    <scope>NUCLEOTIDE SEQUENCE [LARGE SCALE GENOMIC DNA]</scope>
    <source>
        <strain evidence="8 9">Pla52n</strain>
    </source>
</reference>
<evidence type="ECO:0000256" key="2">
    <source>
        <dbReference type="ARBA" id="ARBA00004725"/>
    </source>
</evidence>
<keyword evidence="4" id="KW-0288">FMN</keyword>
<evidence type="ECO:0000256" key="6">
    <source>
        <dbReference type="ARBA" id="ARBA00023002"/>
    </source>
</evidence>
<dbReference type="PIRSF" id="PIRSF000164">
    <property type="entry name" value="DHO_oxidase"/>
    <property type="match status" value="1"/>
</dbReference>
<protein>
    <submittedName>
        <fullName evidence="8">Dihydroorotate dehydrogenase 2</fullName>
    </submittedName>
</protein>
<evidence type="ECO:0000256" key="5">
    <source>
        <dbReference type="ARBA" id="ARBA00022975"/>
    </source>
</evidence>
<dbReference type="GO" id="GO:0005737">
    <property type="term" value="C:cytoplasm"/>
    <property type="evidence" value="ECO:0007669"/>
    <property type="project" value="InterPro"/>
</dbReference>
<dbReference type="UniPathway" id="UPA00070"/>
<dbReference type="OrthoDB" id="9794954at2"/>
<proteinExistence type="predicted"/>
<evidence type="ECO:0000256" key="4">
    <source>
        <dbReference type="ARBA" id="ARBA00022643"/>
    </source>
</evidence>
<evidence type="ECO:0000313" key="9">
    <source>
        <dbReference type="Proteomes" id="UP000320176"/>
    </source>
</evidence>
<keyword evidence="3" id="KW-0285">Flavoprotein</keyword>
<feature type="domain" description="Dihydroorotate dehydrogenase catalytic" evidence="7">
    <location>
        <begin position="94"/>
        <end position="287"/>
    </location>
</feature>
<dbReference type="Pfam" id="PF01180">
    <property type="entry name" value="DHO_dh"/>
    <property type="match status" value="1"/>
</dbReference>